<evidence type="ECO:0000313" key="2">
    <source>
        <dbReference type="Proteomes" id="UP000660380"/>
    </source>
</evidence>
<evidence type="ECO:0000313" key="1">
    <source>
        <dbReference type="EMBL" id="MBD2606303.1"/>
    </source>
</evidence>
<dbReference type="EMBL" id="JACJTA010000038">
    <property type="protein sequence ID" value="MBD2606303.1"/>
    <property type="molecule type" value="Genomic_DNA"/>
</dbReference>
<dbReference type="Proteomes" id="UP000660380">
    <property type="component" value="Unassembled WGS sequence"/>
</dbReference>
<sequence length="284" mass="32439">MSDNQPLFQAVGIIRGDIKFASERGKTSTVSIQGKDYPLLYIPTRHGFKAFEALTKEVEGTGTNQRLIVYPKFTHFPGRDKQYEIAFQLVGFDRGLQSEGVTADLADFEFKLCGLWQFIPVCQTPCISVFKNFTDDRLEFVKQSELYKRVKFMKGSHIPLIWKDAPVKPFRFNPKIEKEQQGKPLFVSIKAKFLPSRQLFGFDSLLSLPVEEAPKFFKASKKMKAEALQESKNFKKTKTPEKVESDLKSVPMPKKRSLLVPQVKLVESAKEPLPMPKPKTLKLM</sequence>
<name>A0ABR8GSJ2_9CYAN</name>
<comment type="caution">
    <text evidence="1">The sequence shown here is derived from an EMBL/GenBank/DDBJ whole genome shotgun (WGS) entry which is preliminary data.</text>
</comment>
<organism evidence="1 2">
    <name type="scientific">Scytonema hofmannii FACHB-248</name>
    <dbReference type="NCBI Taxonomy" id="1842502"/>
    <lineage>
        <taxon>Bacteria</taxon>
        <taxon>Bacillati</taxon>
        <taxon>Cyanobacteriota</taxon>
        <taxon>Cyanophyceae</taxon>
        <taxon>Nostocales</taxon>
        <taxon>Scytonemataceae</taxon>
        <taxon>Scytonema</taxon>
    </lineage>
</organism>
<keyword evidence="2" id="KW-1185">Reference proteome</keyword>
<gene>
    <name evidence="1" type="ORF">H6G81_17645</name>
</gene>
<protein>
    <submittedName>
        <fullName evidence="1">Uncharacterized protein</fullName>
    </submittedName>
</protein>
<reference evidence="1 2" key="1">
    <citation type="journal article" date="2020" name="ISME J.">
        <title>Comparative genomics reveals insights into cyanobacterial evolution and habitat adaptation.</title>
        <authorList>
            <person name="Chen M.Y."/>
            <person name="Teng W.K."/>
            <person name="Zhao L."/>
            <person name="Hu C.X."/>
            <person name="Zhou Y.K."/>
            <person name="Han B.P."/>
            <person name="Song L.R."/>
            <person name="Shu W.S."/>
        </authorList>
    </citation>
    <scope>NUCLEOTIDE SEQUENCE [LARGE SCALE GENOMIC DNA]</scope>
    <source>
        <strain evidence="1 2">FACHB-248</strain>
    </source>
</reference>
<proteinExistence type="predicted"/>
<dbReference type="RefSeq" id="WP_051502735.1">
    <property type="nucleotide sequence ID" value="NZ_JACJTA010000038.1"/>
</dbReference>
<accession>A0ABR8GSJ2</accession>